<evidence type="ECO:0000313" key="3">
    <source>
        <dbReference type="Proteomes" id="UP000269221"/>
    </source>
</evidence>
<organism evidence="2 3">
    <name type="scientific">Hirundo rustica rustica</name>
    <dbReference type="NCBI Taxonomy" id="333673"/>
    <lineage>
        <taxon>Eukaryota</taxon>
        <taxon>Metazoa</taxon>
        <taxon>Chordata</taxon>
        <taxon>Craniata</taxon>
        <taxon>Vertebrata</taxon>
        <taxon>Euteleostomi</taxon>
        <taxon>Archelosauria</taxon>
        <taxon>Archosauria</taxon>
        <taxon>Dinosauria</taxon>
        <taxon>Saurischia</taxon>
        <taxon>Theropoda</taxon>
        <taxon>Coelurosauria</taxon>
        <taxon>Aves</taxon>
        <taxon>Neognathae</taxon>
        <taxon>Neoaves</taxon>
        <taxon>Telluraves</taxon>
        <taxon>Australaves</taxon>
        <taxon>Passeriformes</taxon>
        <taxon>Sylvioidea</taxon>
        <taxon>Hirundinidae</taxon>
        <taxon>Hirundo</taxon>
    </lineage>
</organism>
<accession>A0A3M0IHA6</accession>
<evidence type="ECO:0000256" key="1">
    <source>
        <dbReference type="SAM" id="MobiDB-lite"/>
    </source>
</evidence>
<gene>
    <name evidence="2" type="ORF">DUI87_34724</name>
</gene>
<name>A0A3M0IHA6_HIRRU</name>
<keyword evidence="3" id="KW-1185">Reference proteome</keyword>
<feature type="region of interest" description="Disordered" evidence="1">
    <location>
        <begin position="55"/>
        <end position="97"/>
    </location>
</feature>
<protein>
    <submittedName>
        <fullName evidence="2">Uncharacterized protein</fullName>
    </submittedName>
</protein>
<sequence>MVTVLRLPQLQDRALDTAPRDALAATLGLSVQGRGLHSMILLPPSQLRLCVCSRREEREREKREREEKRREEKRERREEKRREREEKRREEKRREEKREKIKFQLVISDPRKLVSLIDPHQVLVEEKILAV</sequence>
<proteinExistence type="predicted"/>
<dbReference type="EMBL" id="QRBI01000309">
    <property type="protein sequence ID" value="RMB88881.1"/>
    <property type="molecule type" value="Genomic_DNA"/>
</dbReference>
<comment type="caution">
    <text evidence="2">The sequence shown here is derived from an EMBL/GenBank/DDBJ whole genome shotgun (WGS) entry which is preliminary data.</text>
</comment>
<reference evidence="2 3" key="1">
    <citation type="submission" date="2018-07" db="EMBL/GenBank/DDBJ databases">
        <title>A high quality draft genome assembly of the barn swallow (H. rustica rustica).</title>
        <authorList>
            <person name="Formenti G."/>
            <person name="Chiara M."/>
            <person name="Poveda L."/>
            <person name="Francoijs K.-J."/>
            <person name="Bonisoli-Alquati A."/>
            <person name="Canova L."/>
            <person name="Gianfranceschi L."/>
            <person name="Horner D.S."/>
            <person name="Saino N."/>
        </authorList>
    </citation>
    <scope>NUCLEOTIDE SEQUENCE [LARGE SCALE GENOMIC DNA]</scope>
    <source>
        <strain evidence="2">Chelidonia</strain>
        <tissue evidence="2">Blood</tissue>
    </source>
</reference>
<dbReference type="AlphaFoldDB" id="A0A3M0IHA6"/>
<evidence type="ECO:0000313" key="2">
    <source>
        <dbReference type="EMBL" id="RMB88881.1"/>
    </source>
</evidence>
<dbReference type="Proteomes" id="UP000269221">
    <property type="component" value="Unassembled WGS sequence"/>
</dbReference>